<dbReference type="OMA" id="YPVQESK"/>
<organism evidence="3 4">
    <name type="scientific">Folsomia candida</name>
    <name type="common">Springtail</name>
    <dbReference type="NCBI Taxonomy" id="158441"/>
    <lineage>
        <taxon>Eukaryota</taxon>
        <taxon>Metazoa</taxon>
        <taxon>Ecdysozoa</taxon>
        <taxon>Arthropoda</taxon>
        <taxon>Hexapoda</taxon>
        <taxon>Collembola</taxon>
        <taxon>Entomobryomorpha</taxon>
        <taxon>Isotomoidea</taxon>
        <taxon>Isotomidae</taxon>
        <taxon>Proisotominae</taxon>
        <taxon>Folsomia</taxon>
    </lineage>
</organism>
<dbReference type="Proteomes" id="UP000198287">
    <property type="component" value="Unassembled WGS sequence"/>
</dbReference>
<name>A0A226DJN1_FOLCA</name>
<dbReference type="EMBL" id="LNIX01000017">
    <property type="protein sequence ID" value="OXA45742.1"/>
    <property type="molecule type" value="Genomic_DNA"/>
</dbReference>
<reference evidence="3 4" key="1">
    <citation type="submission" date="2015-12" db="EMBL/GenBank/DDBJ databases">
        <title>The genome of Folsomia candida.</title>
        <authorList>
            <person name="Faddeeva A."/>
            <person name="Derks M.F."/>
            <person name="Anvar Y."/>
            <person name="Smit S."/>
            <person name="Van Straalen N."/>
            <person name="Roelofs D."/>
        </authorList>
    </citation>
    <scope>NUCLEOTIDE SEQUENCE [LARGE SCALE GENOMIC DNA]</scope>
    <source>
        <strain evidence="3 4">VU population</strain>
        <tissue evidence="3">Whole body</tissue>
    </source>
</reference>
<keyword evidence="1" id="KW-1133">Transmembrane helix</keyword>
<evidence type="ECO:0000313" key="4">
    <source>
        <dbReference type="Proteomes" id="UP000198287"/>
    </source>
</evidence>
<feature type="transmembrane region" description="Helical" evidence="1">
    <location>
        <begin position="146"/>
        <end position="172"/>
    </location>
</feature>
<accession>A0A226DJN1</accession>
<keyword evidence="4" id="KW-1185">Reference proteome</keyword>
<feature type="signal peptide" evidence="2">
    <location>
        <begin position="1"/>
        <end position="19"/>
    </location>
</feature>
<sequence>MHWQKLTLLTISMAVATIGAPQSQQQISTAQQPQVAASQQVAQSRDASVYPSDGGYSGGYASGGTTGGYGGGAAAAAPSGAYGAPPQAAYGAPAGGQQQGGYGGQPNGNNGYYYYYYPVQESKADFHPQNKEAAYTATDSYGIDPFGIIAVLAIAGLVIAGLALLFPGWAYVKSDEHVYYRSNDGSSPSSSLLGLSKEDYRTLTSLVLAAIEGEDCIEKMMCDAGKLVKKVKKADTFLRLMEDFAPVSVSGNIKKLRTAMKKPVEECKNTTCGKKKKL</sequence>
<proteinExistence type="predicted"/>
<evidence type="ECO:0000313" key="3">
    <source>
        <dbReference type="EMBL" id="OXA45742.1"/>
    </source>
</evidence>
<comment type="caution">
    <text evidence="3">The sequence shown here is derived from an EMBL/GenBank/DDBJ whole genome shotgun (WGS) entry which is preliminary data.</text>
</comment>
<keyword evidence="1" id="KW-0812">Transmembrane</keyword>
<gene>
    <name evidence="3" type="ORF">Fcan01_19688</name>
</gene>
<evidence type="ECO:0000256" key="1">
    <source>
        <dbReference type="SAM" id="Phobius"/>
    </source>
</evidence>
<protein>
    <submittedName>
        <fullName evidence="3">Uncharacterized protein</fullName>
    </submittedName>
</protein>
<dbReference type="AlphaFoldDB" id="A0A226DJN1"/>
<evidence type="ECO:0000256" key="2">
    <source>
        <dbReference type="SAM" id="SignalP"/>
    </source>
</evidence>
<keyword evidence="1" id="KW-0472">Membrane</keyword>
<dbReference type="OrthoDB" id="6380108at2759"/>
<keyword evidence="2" id="KW-0732">Signal</keyword>
<feature type="chain" id="PRO_5012352846" evidence="2">
    <location>
        <begin position="20"/>
        <end position="278"/>
    </location>
</feature>